<evidence type="ECO:0000256" key="2">
    <source>
        <dbReference type="ARBA" id="ARBA00023015"/>
    </source>
</evidence>
<evidence type="ECO:0000313" key="7">
    <source>
        <dbReference type="Proteomes" id="UP000239203"/>
    </source>
</evidence>
<dbReference type="Gene3D" id="1.10.10.10">
    <property type="entry name" value="Winged helix-like DNA-binding domain superfamily/Winged helix DNA-binding domain"/>
    <property type="match status" value="1"/>
</dbReference>
<sequence length="271" mass="29225">MGVRVLERHEIETLLVLAEELHFGRTADRVGVSTSRVSQTVRRLERRVGAALFTRTSRRVELTDIGRALCADVRPGWAAITAGVDRAIRAGKGLTGTLRVGFVGAAGGLLVADAATALTDCEVVLREAQFPEAAPWLRDRVVDVVLACLPLDDPDFTPGPVLVTEARLVAVRADHPLARRRSVTADDLRGVPELRAPDDGTLQEILTLVGAGRGAFPVGAHARRYYPRPDVAYVPLTGAPPVRWGLVWRADNATARVRAFAAAAEELVRAR</sequence>
<feature type="domain" description="HTH lysR-type" evidence="5">
    <location>
        <begin position="1"/>
        <end position="63"/>
    </location>
</feature>
<dbReference type="AlphaFoldDB" id="A0A2S6GDC1"/>
<dbReference type="PROSITE" id="PS50931">
    <property type="entry name" value="HTH_LYSR"/>
    <property type="match status" value="1"/>
</dbReference>
<dbReference type="SUPFAM" id="SSF46785">
    <property type="entry name" value="Winged helix' DNA-binding domain"/>
    <property type="match status" value="1"/>
</dbReference>
<keyword evidence="4" id="KW-0804">Transcription</keyword>
<reference evidence="6 7" key="1">
    <citation type="submission" date="2018-02" db="EMBL/GenBank/DDBJ databases">
        <title>Genomic Encyclopedia of Archaeal and Bacterial Type Strains, Phase II (KMG-II): from individual species to whole genera.</title>
        <authorList>
            <person name="Goeker M."/>
        </authorList>
    </citation>
    <scope>NUCLEOTIDE SEQUENCE [LARGE SCALE GENOMIC DNA]</scope>
    <source>
        <strain evidence="6 7">YU 961-1</strain>
    </source>
</reference>
<evidence type="ECO:0000256" key="3">
    <source>
        <dbReference type="ARBA" id="ARBA00023125"/>
    </source>
</evidence>
<dbReference type="Pfam" id="PF03466">
    <property type="entry name" value="LysR_substrate"/>
    <property type="match status" value="1"/>
</dbReference>
<dbReference type="Proteomes" id="UP000239203">
    <property type="component" value="Unassembled WGS sequence"/>
</dbReference>
<dbReference type="InterPro" id="IPR036388">
    <property type="entry name" value="WH-like_DNA-bd_sf"/>
</dbReference>
<dbReference type="InterPro" id="IPR000847">
    <property type="entry name" value="LysR_HTH_N"/>
</dbReference>
<dbReference type="PANTHER" id="PTHR30346:SF0">
    <property type="entry name" value="HCA OPERON TRANSCRIPTIONAL ACTIVATOR HCAR"/>
    <property type="match status" value="1"/>
</dbReference>
<evidence type="ECO:0000259" key="5">
    <source>
        <dbReference type="PROSITE" id="PS50931"/>
    </source>
</evidence>
<protein>
    <submittedName>
        <fullName evidence="6">DNA-binding transcriptional LysR family regulator</fullName>
    </submittedName>
</protein>
<comment type="similarity">
    <text evidence="1">Belongs to the LysR transcriptional regulatory family.</text>
</comment>
<dbReference type="InterPro" id="IPR036390">
    <property type="entry name" value="WH_DNA-bd_sf"/>
</dbReference>
<dbReference type="EMBL" id="PTIX01000030">
    <property type="protein sequence ID" value="PPK63244.1"/>
    <property type="molecule type" value="Genomic_DNA"/>
</dbReference>
<dbReference type="GO" id="GO:0003700">
    <property type="term" value="F:DNA-binding transcription factor activity"/>
    <property type="evidence" value="ECO:0007669"/>
    <property type="project" value="InterPro"/>
</dbReference>
<keyword evidence="3 6" id="KW-0238">DNA-binding</keyword>
<name>A0A2S6GDC1_9PSEU</name>
<dbReference type="Gene3D" id="3.40.190.10">
    <property type="entry name" value="Periplasmic binding protein-like II"/>
    <property type="match status" value="3"/>
</dbReference>
<dbReference type="InterPro" id="IPR005119">
    <property type="entry name" value="LysR_subst-bd"/>
</dbReference>
<proteinExistence type="inferred from homology"/>
<keyword evidence="2" id="KW-0805">Transcription regulation</keyword>
<organism evidence="6 7">
    <name type="scientific">Actinokineospora auranticolor</name>
    <dbReference type="NCBI Taxonomy" id="155976"/>
    <lineage>
        <taxon>Bacteria</taxon>
        <taxon>Bacillati</taxon>
        <taxon>Actinomycetota</taxon>
        <taxon>Actinomycetes</taxon>
        <taxon>Pseudonocardiales</taxon>
        <taxon>Pseudonocardiaceae</taxon>
        <taxon>Actinokineospora</taxon>
    </lineage>
</organism>
<evidence type="ECO:0000313" key="6">
    <source>
        <dbReference type="EMBL" id="PPK63244.1"/>
    </source>
</evidence>
<evidence type="ECO:0000256" key="1">
    <source>
        <dbReference type="ARBA" id="ARBA00009437"/>
    </source>
</evidence>
<dbReference type="GO" id="GO:0003677">
    <property type="term" value="F:DNA binding"/>
    <property type="evidence" value="ECO:0007669"/>
    <property type="project" value="UniProtKB-KW"/>
</dbReference>
<accession>A0A2S6GDC1</accession>
<evidence type="ECO:0000256" key="4">
    <source>
        <dbReference type="ARBA" id="ARBA00023163"/>
    </source>
</evidence>
<dbReference type="Pfam" id="PF00126">
    <property type="entry name" value="HTH_1"/>
    <property type="match status" value="1"/>
</dbReference>
<keyword evidence="7" id="KW-1185">Reference proteome</keyword>
<dbReference type="GO" id="GO:0032993">
    <property type="term" value="C:protein-DNA complex"/>
    <property type="evidence" value="ECO:0007669"/>
    <property type="project" value="TreeGrafter"/>
</dbReference>
<comment type="caution">
    <text evidence="6">The sequence shown here is derived from an EMBL/GenBank/DDBJ whole genome shotgun (WGS) entry which is preliminary data.</text>
</comment>
<dbReference type="PANTHER" id="PTHR30346">
    <property type="entry name" value="TRANSCRIPTIONAL DUAL REGULATOR HCAR-RELATED"/>
    <property type="match status" value="1"/>
</dbReference>
<gene>
    <name evidence="6" type="ORF">CLV40_13036</name>
</gene>
<dbReference type="SUPFAM" id="SSF53850">
    <property type="entry name" value="Periplasmic binding protein-like II"/>
    <property type="match status" value="1"/>
</dbReference>